<dbReference type="VEuPathDB" id="FungiDB:PITG_20932"/>
<feature type="domain" description="DOT1" evidence="1">
    <location>
        <begin position="11"/>
        <end position="129"/>
    </location>
</feature>
<evidence type="ECO:0000313" key="3">
    <source>
        <dbReference type="Proteomes" id="UP000006643"/>
    </source>
</evidence>
<dbReference type="KEGG" id="pif:PITG_20932"/>
<keyword evidence="3" id="KW-1185">Reference proteome</keyword>
<protein>
    <recommendedName>
        <fullName evidence="1">DOT1 domain-containing protein</fullName>
    </recommendedName>
</protein>
<sequence>MTTRVRCYPGIFVDVEAGAGNVLAQVALTRNVRACIGVELRRDHVSLGDRCMQQQLKQYPWLRKILLKQVNVRDGSMSRLPHICEATIVFDKIFLFEEDAKLIVLRELRAMSEARMIVATSLFCPSHRSSCTEPCCKCWELDHHIEVHVSWKATLHPLFIYRKKL</sequence>
<dbReference type="RefSeq" id="XP_002895186.1">
    <property type="nucleotide sequence ID" value="XM_002895140.1"/>
</dbReference>
<evidence type="ECO:0000313" key="2">
    <source>
        <dbReference type="EMBL" id="EEY59480.1"/>
    </source>
</evidence>
<dbReference type="InterPro" id="IPR029063">
    <property type="entry name" value="SAM-dependent_MTases_sf"/>
</dbReference>
<dbReference type="SUPFAM" id="SSF53335">
    <property type="entry name" value="S-adenosyl-L-methionine-dependent methyltransferases"/>
    <property type="match status" value="1"/>
</dbReference>
<proteinExistence type="predicted"/>
<gene>
    <name evidence="2" type="ORF">PITG_20932</name>
</gene>
<dbReference type="AlphaFoldDB" id="D0P3D2"/>
<dbReference type="Proteomes" id="UP000006643">
    <property type="component" value="Unassembled WGS sequence"/>
</dbReference>
<dbReference type="OrthoDB" id="443402at2759"/>
<dbReference type="HOGENOM" id="CLU_119296_0_0_1"/>
<dbReference type="EMBL" id="DS028358">
    <property type="protein sequence ID" value="EEY59480.1"/>
    <property type="molecule type" value="Genomic_DNA"/>
</dbReference>
<dbReference type="Pfam" id="PF08123">
    <property type="entry name" value="DOT1"/>
    <property type="match status" value="1"/>
</dbReference>
<organism evidence="2 3">
    <name type="scientific">Phytophthora infestans (strain T30-4)</name>
    <name type="common">Potato late blight agent</name>
    <dbReference type="NCBI Taxonomy" id="403677"/>
    <lineage>
        <taxon>Eukaryota</taxon>
        <taxon>Sar</taxon>
        <taxon>Stramenopiles</taxon>
        <taxon>Oomycota</taxon>
        <taxon>Peronosporomycetes</taxon>
        <taxon>Peronosporales</taxon>
        <taxon>Peronosporaceae</taxon>
        <taxon>Phytophthora</taxon>
    </lineage>
</organism>
<name>D0P3D2_PHYIT</name>
<dbReference type="Gene3D" id="3.40.50.150">
    <property type="entry name" value="Vaccinia Virus protein VP39"/>
    <property type="match status" value="1"/>
</dbReference>
<dbReference type="GO" id="GO:0031151">
    <property type="term" value="F:histone H3K79 methyltransferase activity"/>
    <property type="evidence" value="ECO:0007669"/>
    <property type="project" value="InterPro"/>
</dbReference>
<dbReference type="InterPro" id="IPR025789">
    <property type="entry name" value="DOT1_dom"/>
</dbReference>
<evidence type="ECO:0000259" key="1">
    <source>
        <dbReference type="Pfam" id="PF08123"/>
    </source>
</evidence>
<reference evidence="3" key="1">
    <citation type="journal article" date="2009" name="Nature">
        <title>Genome sequence and analysis of the Irish potato famine pathogen Phytophthora infestans.</title>
        <authorList>
            <consortium name="The Broad Institute Genome Sequencing Platform"/>
            <person name="Haas B.J."/>
            <person name="Kamoun S."/>
            <person name="Zody M.C."/>
            <person name="Jiang R.H."/>
            <person name="Handsaker R.E."/>
            <person name="Cano L.M."/>
            <person name="Grabherr M."/>
            <person name="Kodira C.D."/>
            <person name="Raffaele S."/>
            <person name="Torto-Alalibo T."/>
            <person name="Bozkurt T.O."/>
            <person name="Ah-Fong A.M."/>
            <person name="Alvarado L."/>
            <person name="Anderson V.L."/>
            <person name="Armstrong M.R."/>
            <person name="Avrova A."/>
            <person name="Baxter L."/>
            <person name="Beynon J."/>
            <person name="Boevink P.C."/>
            <person name="Bollmann S.R."/>
            <person name="Bos J.I."/>
            <person name="Bulone V."/>
            <person name="Cai G."/>
            <person name="Cakir C."/>
            <person name="Carrington J.C."/>
            <person name="Chawner M."/>
            <person name="Conti L."/>
            <person name="Costanzo S."/>
            <person name="Ewan R."/>
            <person name="Fahlgren N."/>
            <person name="Fischbach M.A."/>
            <person name="Fugelstad J."/>
            <person name="Gilroy E.M."/>
            <person name="Gnerre S."/>
            <person name="Green P.J."/>
            <person name="Grenville-Briggs L.J."/>
            <person name="Griffith J."/>
            <person name="Grunwald N.J."/>
            <person name="Horn K."/>
            <person name="Horner N.R."/>
            <person name="Hu C.H."/>
            <person name="Huitema E."/>
            <person name="Jeong D.H."/>
            <person name="Jones A.M."/>
            <person name="Jones J.D."/>
            <person name="Jones R.W."/>
            <person name="Karlsson E.K."/>
            <person name="Kunjeti S.G."/>
            <person name="Lamour K."/>
            <person name="Liu Z."/>
            <person name="Ma L."/>
            <person name="Maclean D."/>
            <person name="Chibucos M.C."/>
            <person name="McDonald H."/>
            <person name="McWalters J."/>
            <person name="Meijer H.J."/>
            <person name="Morgan W."/>
            <person name="Morris P.F."/>
            <person name="Munro C.A."/>
            <person name="O'Neill K."/>
            <person name="Ospina-Giraldo M."/>
            <person name="Pinzon A."/>
            <person name="Pritchard L."/>
            <person name="Ramsahoye B."/>
            <person name="Ren Q."/>
            <person name="Restrepo S."/>
            <person name="Roy S."/>
            <person name="Sadanandom A."/>
            <person name="Savidor A."/>
            <person name="Schornack S."/>
            <person name="Schwartz D.C."/>
            <person name="Schumann U.D."/>
            <person name="Schwessinger B."/>
            <person name="Seyer L."/>
            <person name="Sharpe T."/>
            <person name="Silvar C."/>
            <person name="Song J."/>
            <person name="Studholme D.J."/>
            <person name="Sykes S."/>
            <person name="Thines M."/>
            <person name="van de Vondervoort P.J."/>
            <person name="Phuntumart V."/>
            <person name="Wawra S."/>
            <person name="Weide R."/>
            <person name="Win J."/>
            <person name="Young C."/>
            <person name="Zhou S."/>
            <person name="Fry W."/>
            <person name="Meyers B.C."/>
            <person name="van West P."/>
            <person name="Ristaino J."/>
            <person name="Govers F."/>
            <person name="Birch P.R."/>
            <person name="Whisson S.C."/>
            <person name="Judelson H.S."/>
            <person name="Nusbaum C."/>
        </authorList>
    </citation>
    <scope>NUCLEOTIDE SEQUENCE [LARGE SCALE GENOMIC DNA]</scope>
    <source>
        <strain evidence="3">T30-4</strain>
    </source>
</reference>
<accession>D0P3D2</accession>
<dbReference type="InParanoid" id="D0P3D2"/>
<dbReference type="GeneID" id="9466812"/>
<dbReference type="STRING" id="403677.D0P3D2"/>